<dbReference type="InterPro" id="IPR036737">
    <property type="entry name" value="OmpA-like_sf"/>
</dbReference>
<feature type="domain" description="OmpA-like" evidence="6">
    <location>
        <begin position="44"/>
        <end position="160"/>
    </location>
</feature>
<dbReference type="PRINTS" id="PR01023">
    <property type="entry name" value="NAFLGMOTY"/>
</dbReference>
<evidence type="ECO:0000256" key="5">
    <source>
        <dbReference type="SAM" id="SignalP"/>
    </source>
</evidence>
<gene>
    <name evidence="7" type="ORF">AWB82_06141</name>
</gene>
<dbReference type="PROSITE" id="PS51123">
    <property type="entry name" value="OMPA_2"/>
    <property type="match status" value="1"/>
</dbReference>
<comment type="caution">
    <text evidence="7">The sequence shown here is derived from an EMBL/GenBank/DDBJ whole genome shotgun (WGS) entry which is preliminary data.</text>
</comment>
<dbReference type="CDD" id="cd07185">
    <property type="entry name" value="OmpA_C-like"/>
    <property type="match status" value="1"/>
</dbReference>
<keyword evidence="5" id="KW-0732">Signal</keyword>
<dbReference type="OrthoDB" id="9782229at2"/>
<dbReference type="RefSeq" id="WP_086973079.1">
    <property type="nucleotide sequence ID" value="NZ_FCOJ02000066.1"/>
</dbReference>
<keyword evidence="8" id="KW-1185">Reference proteome</keyword>
<evidence type="ECO:0000313" key="7">
    <source>
        <dbReference type="EMBL" id="SAK88369.1"/>
    </source>
</evidence>
<dbReference type="STRING" id="1777143.AWB82_06141"/>
<dbReference type="Gene3D" id="3.30.1330.60">
    <property type="entry name" value="OmpA-like domain"/>
    <property type="match status" value="1"/>
</dbReference>
<dbReference type="SUPFAM" id="SSF103088">
    <property type="entry name" value="OmpA-like"/>
    <property type="match status" value="1"/>
</dbReference>
<proteinExistence type="predicted"/>
<dbReference type="AlphaFoldDB" id="A0A158D1D9"/>
<dbReference type="GO" id="GO:0009279">
    <property type="term" value="C:cell outer membrane"/>
    <property type="evidence" value="ECO:0007669"/>
    <property type="project" value="UniProtKB-SubCell"/>
</dbReference>
<comment type="subcellular location">
    <subcellularLocation>
        <location evidence="1">Cell outer membrane</location>
    </subcellularLocation>
</comment>
<sequence>MKHFLSLTACALSVSILTACATGPNRDEEIALNQQVGIEVTQTKEGVQVRLPDRVLFDFDKSVLRSDSGPAIQRAVVLLKRSQKSVIVEGHTDNTGTHEYNQALSEARAKTVANALEQRGIAASRVTTKGFAYDRPAASNDTPAGQAKNRRTEIVVVGESLDAIMGKSKR</sequence>
<dbReference type="InterPro" id="IPR006665">
    <property type="entry name" value="OmpA-like"/>
</dbReference>
<dbReference type="PRINTS" id="PR01021">
    <property type="entry name" value="OMPADOMAIN"/>
</dbReference>
<dbReference type="PANTHER" id="PTHR30329:SF21">
    <property type="entry name" value="LIPOPROTEIN YIAD-RELATED"/>
    <property type="match status" value="1"/>
</dbReference>
<accession>A0A158D1D9</accession>
<dbReference type="PANTHER" id="PTHR30329">
    <property type="entry name" value="STATOR ELEMENT OF FLAGELLAR MOTOR COMPLEX"/>
    <property type="match status" value="1"/>
</dbReference>
<feature type="signal peptide" evidence="5">
    <location>
        <begin position="1"/>
        <end position="21"/>
    </location>
</feature>
<evidence type="ECO:0000256" key="1">
    <source>
        <dbReference type="ARBA" id="ARBA00004442"/>
    </source>
</evidence>
<keyword evidence="2 4" id="KW-0472">Membrane</keyword>
<evidence type="ECO:0000256" key="2">
    <source>
        <dbReference type="ARBA" id="ARBA00023136"/>
    </source>
</evidence>
<organism evidence="7 8">
    <name type="scientific">Caballeronia glebae</name>
    <dbReference type="NCBI Taxonomy" id="1777143"/>
    <lineage>
        <taxon>Bacteria</taxon>
        <taxon>Pseudomonadati</taxon>
        <taxon>Pseudomonadota</taxon>
        <taxon>Betaproteobacteria</taxon>
        <taxon>Burkholderiales</taxon>
        <taxon>Burkholderiaceae</taxon>
        <taxon>Caballeronia</taxon>
    </lineage>
</organism>
<feature type="chain" id="PRO_5007623648" evidence="5">
    <location>
        <begin position="22"/>
        <end position="170"/>
    </location>
</feature>
<evidence type="ECO:0000313" key="8">
    <source>
        <dbReference type="Proteomes" id="UP000054596"/>
    </source>
</evidence>
<dbReference type="Proteomes" id="UP000054596">
    <property type="component" value="Unassembled WGS sequence"/>
</dbReference>
<reference evidence="7" key="1">
    <citation type="submission" date="2016-01" db="EMBL/GenBank/DDBJ databases">
        <authorList>
            <person name="Peeters C."/>
        </authorList>
    </citation>
    <scope>NUCLEOTIDE SEQUENCE [LARGE SCALE GENOMIC DNA]</scope>
    <source>
        <strain evidence="7">LMG 29325</strain>
    </source>
</reference>
<evidence type="ECO:0000259" key="6">
    <source>
        <dbReference type="PROSITE" id="PS51123"/>
    </source>
</evidence>
<evidence type="ECO:0000256" key="3">
    <source>
        <dbReference type="ARBA" id="ARBA00023237"/>
    </source>
</evidence>
<name>A0A158D1D9_9BURK</name>
<keyword evidence="3" id="KW-0998">Cell outer membrane</keyword>
<evidence type="ECO:0000256" key="4">
    <source>
        <dbReference type="PROSITE-ProRule" id="PRU00473"/>
    </source>
</evidence>
<dbReference type="EMBL" id="FCOJ02000066">
    <property type="protein sequence ID" value="SAK88369.1"/>
    <property type="molecule type" value="Genomic_DNA"/>
</dbReference>
<dbReference type="InterPro" id="IPR050330">
    <property type="entry name" value="Bact_OuterMem_StrucFunc"/>
</dbReference>
<dbReference type="PROSITE" id="PS51257">
    <property type="entry name" value="PROKAR_LIPOPROTEIN"/>
    <property type="match status" value="1"/>
</dbReference>
<dbReference type="Pfam" id="PF00691">
    <property type="entry name" value="OmpA"/>
    <property type="match status" value="1"/>
</dbReference>
<dbReference type="InterPro" id="IPR006664">
    <property type="entry name" value="OMP_bac"/>
</dbReference>
<protein>
    <submittedName>
        <fullName evidence="7">OmpA family protein</fullName>
    </submittedName>
</protein>